<feature type="transmembrane region" description="Helical" evidence="1">
    <location>
        <begin position="388"/>
        <end position="411"/>
    </location>
</feature>
<reference evidence="2 3" key="1">
    <citation type="journal article" date="2015" name="Genome Biol. Evol.">
        <title>Comparative Genomics of a Bacterivorous Green Alga Reveals Evolutionary Causalities and Consequences of Phago-Mixotrophic Mode of Nutrition.</title>
        <authorList>
            <person name="Burns J.A."/>
            <person name="Paasch A."/>
            <person name="Narechania A."/>
            <person name="Kim E."/>
        </authorList>
    </citation>
    <scope>NUCLEOTIDE SEQUENCE [LARGE SCALE GENOMIC DNA]</scope>
    <source>
        <strain evidence="2 3">PLY_AMNH</strain>
    </source>
</reference>
<gene>
    <name evidence="2" type="ORF">CYMTET_5737</name>
</gene>
<dbReference type="Proteomes" id="UP001190700">
    <property type="component" value="Unassembled WGS sequence"/>
</dbReference>
<evidence type="ECO:0000256" key="1">
    <source>
        <dbReference type="SAM" id="Phobius"/>
    </source>
</evidence>
<feature type="transmembrane region" description="Helical" evidence="1">
    <location>
        <begin position="253"/>
        <end position="279"/>
    </location>
</feature>
<evidence type="ECO:0000313" key="3">
    <source>
        <dbReference type="Proteomes" id="UP001190700"/>
    </source>
</evidence>
<keyword evidence="1" id="KW-0812">Transmembrane</keyword>
<dbReference type="AlphaFoldDB" id="A0AAE0GYU9"/>
<comment type="caution">
    <text evidence="2">The sequence shown here is derived from an EMBL/GenBank/DDBJ whole genome shotgun (WGS) entry which is preliminary data.</text>
</comment>
<organism evidence="2 3">
    <name type="scientific">Cymbomonas tetramitiformis</name>
    <dbReference type="NCBI Taxonomy" id="36881"/>
    <lineage>
        <taxon>Eukaryota</taxon>
        <taxon>Viridiplantae</taxon>
        <taxon>Chlorophyta</taxon>
        <taxon>Pyramimonadophyceae</taxon>
        <taxon>Pyramimonadales</taxon>
        <taxon>Pyramimonadaceae</taxon>
        <taxon>Cymbomonas</taxon>
    </lineage>
</organism>
<keyword evidence="1" id="KW-0472">Membrane</keyword>
<proteinExistence type="predicted"/>
<sequence>MDPVLCNNCSDKGKENTTDVIVKMHLPDFTLNNNPTFDVDPQTRCEVLETHRNDVHTARHSDNKAGIIICLLRLLRLVPDGLGICSGGRDHLFYPFLVAISLVLTITSIIFELAGWHLWSLALLCAGCGISWGSTPLNMIVPQLSKQAEASGDSASRYESLKASLNRGQAAAIVTLAKNVIATREPSPEVSINVQPPHLASDSVSPQRRISTVEEIAVSIPTYVWSCFMTNLMMEFILGVSVVYFSLTWESKLGAAGIMASSVIPTASLATYAFVELVAWKRLPEFVQGWSVFRTPMSHFLPPAFTLLLWMIMGLQGSLAIIGCAHFFTCFVDESVQRSAQVNMGTLLTLRPGTDYIAAIREALNTITGAIGGTLGMTLYAQLGQQGMAFSISGCMCTMIVLQLVLAAVHYNQYILKLENMLEIYEDRMSEIVLKEEPSEIKTARVAKRNKMASIFTSQQAMDHIEAKIKLLSG</sequence>
<feature type="transmembrane region" description="Helical" evidence="1">
    <location>
        <begin position="300"/>
        <end position="328"/>
    </location>
</feature>
<name>A0AAE0GYU9_9CHLO</name>
<feature type="transmembrane region" description="Helical" evidence="1">
    <location>
        <begin position="223"/>
        <end position="247"/>
    </location>
</feature>
<protein>
    <submittedName>
        <fullName evidence="2">Uncharacterized protein</fullName>
    </submittedName>
</protein>
<keyword evidence="1" id="KW-1133">Transmembrane helix</keyword>
<evidence type="ECO:0000313" key="2">
    <source>
        <dbReference type="EMBL" id="KAK3286723.1"/>
    </source>
</evidence>
<feature type="transmembrane region" description="Helical" evidence="1">
    <location>
        <begin position="117"/>
        <end position="137"/>
    </location>
</feature>
<feature type="transmembrane region" description="Helical" evidence="1">
    <location>
        <begin position="92"/>
        <end position="111"/>
    </location>
</feature>
<dbReference type="EMBL" id="LGRX02001167">
    <property type="protein sequence ID" value="KAK3286723.1"/>
    <property type="molecule type" value="Genomic_DNA"/>
</dbReference>
<keyword evidence="3" id="KW-1185">Reference proteome</keyword>
<accession>A0AAE0GYU9</accession>